<keyword evidence="5" id="KW-1185">Reference proteome</keyword>
<protein>
    <submittedName>
        <fullName evidence="4">HlyD family efflux transporter periplasmic adaptor subunit</fullName>
    </submittedName>
</protein>
<dbReference type="Gene3D" id="2.40.50.100">
    <property type="match status" value="1"/>
</dbReference>
<name>A0ABX1CKY0_9SPHN</name>
<evidence type="ECO:0000256" key="1">
    <source>
        <dbReference type="ARBA" id="ARBA00004196"/>
    </source>
</evidence>
<evidence type="ECO:0000256" key="2">
    <source>
        <dbReference type="ARBA" id="ARBA00023054"/>
    </source>
</evidence>
<keyword evidence="2" id="KW-0175">Coiled coil</keyword>
<gene>
    <name evidence="4" type="ORF">HBH26_08295</name>
</gene>
<dbReference type="InterPro" id="IPR058649">
    <property type="entry name" value="CzcB_C"/>
</dbReference>
<dbReference type="Pfam" id="PF25975">
    <property type="entry name" value="CzcB_C"/>
    <property type="match status" value="1"/>
</dbReference>
<accession>A0ABX1CKY0</accession>
<dbReference type="Proteomes" id="UP000732399">
    <property type="component" value="Unassembled WGS sequence"/>
</dbReference>
<organism evidence="4 5">
    <name type="scientific">Sphingomonas corticis</name>
    <dbReference type="NCBI Taxonomy" id="2722791"/>
    <lineage>
        <taxon>Bacteria</taxon>
        <taxon>Pseudomonadati</taxon>
        <taxon>Pseudomonadota</taxon>
        <taxon>Alphaproteobacteria</taxon>
        <taxon>Sphingomonadales</taxon>
        <taxon>Sphingomonadaceae</taxon>
        <taxon>Sphingomonas</taxon>
    </lineage>
</organism>
<dbReference type="InterPro" id="IPR050465">
    <property type="entry name" value="UPF0194_transport"/>
</dbReference>
<comment type="subcellular location">
    <subcellularLocation>
        <location evidence="1">Cell envelope</location>
    </subcellularLocation>
</comment>
<dbReference type="Gene3D" id="2.40.420.20">
    <property type="match status" value="1"/>
</dbReference>
<evidence type="ECO:0000259" key="3">
    <source>
        <dbReference type="Pfam" id="PF25975"/>
    </source>
</evidence>
<proteinExistence type="predicted"/>
<dbReference type="PANTHER" id="PTHR32347">
    <property type="entry name" value="EFFLUX SYSTEM COMPONENT YKNX-RELATED"/>
    <property type="match status" value="1"/>
</dbReference>
<comment type="caution">
    <text evidence="4">The sequence shown here is derived from an EMBL/GenBank/DDBJ whole genome shotgun (WGS) entry which is preliminary data.</text>
</comment>
<evidence type="ECO:0000313" key="4">
    <source>
        <dbReference type="EMBL" id="NJR78583.1"/>
    </source>
</evidence>
<feature type="domain" description="CzcB-like C-terminal circularly permuted SH3-like" evidence="3">
    <location>
        <begin position="370"/>
        <end position="404"/>
    </location>
</feature>
<sequence length="412" mass="43702">MDRPVARAAPPWWRRRGLLIAVVLLVAAVALWRVLPSAGSTDIAAEDVEIGTVARAAFDDYLPLRATVAPRLTTLVGVLSGGQVERLLAQDGAIVAEGQPLAVLANPTLKLDVLTREAQIASQLGGVASEGMGIERNRLDRAAQVAQAEYDLIKARRDLVIRQQLHDKGFLSDAGVKSFEEEAAYQARRLSQLRSGRATEARITATQSARLAETQSRLSGNLAAVRAGLSTLTIRAPAGGRLTNFTLQPGQALKPGDPAGQVDSEGSWKLEADVDEYFLGRVVVGQKARTADGAMLTVSKVLPAVKEGRFRAELTFDRAAPAGLNRGQTLDLRITLGAASRAVVAPVGGWLEAGGGASAFVLDADGTHARRRAVKTGRRNPEQVEILSGLNPGERIVTSNTSSVKGDILNIR</sequence>
<reference evidence="4 5" key="1">
    <citation type="submission" date="2020-03" db="EMBL/GenBank/DDBJ databases">
        <authorList>
            <person name="Wang L."/>
            <person name="He N."/>
            <person name="Li Y."/>
            <person name="Fang Y."/>
            <person name="Zhang F."/>
        </authorList>
    </citation>
    <scope>NUCLEOTIDE SEQUENCE [LARGE SCALE GENOMIC DNA]</scope>
    <source>
        <strain evidence="4 5">36D10-4-7</strain>
    </source>
</reference>
<dbReference type="EMBL" id="JAAVJH010000004">
    <property type="protein sequence ID" value="NJR78583.1"/>
    <property type="molecule type" value="Genomic_DNA"/>
</dbReference>
<dbReference type="Gene3D" id="1.10.287.470">
    <property type="entry name" value="Helix hairpin bin"/>
    <property type="match status" value="1"/>
</dbReference>
<dbReference type="PANTHER" id="PTHR32347:SF23">
    <property type="entry name" value="BLL5650 PROTEIN"/>
    <property type="match status" value="1"/>
</dbReference>
<evidence type="ECO:0000313" key="5">
    <source>
        <dbReference type="Proteomes" id="UP000732399"/>
    </source>
</evidence>